<dbReference type="GO" id="GO:0000118">
    <property type="term" value="C:histone deacetylase complex"/>
    <property type="evidence" value="ECO:0007669"/>
    <property type="project" value="TreeGrafter"/>
</dbReference>
<evidence type="ECO:0000256" key="10">
    <source>
        <dbReference type="SAM" id="MobiDB-lite"/>
    </source>
</evidence>
<evidence type="ECO:0000256" key="4">
    <source>
        <dbReference type="ARBA" id="ARBA00022491"/>
    </source>
</evidence>
<dbReference type="FunCoup" id="A0A165D7R7">
    <property type="interactions" value="57"/>
</dbReference>
<reference evidence="13 14" key="1">
    <citation type="journal article" date="2016" name="Mol. Biol. Evol.">
        <title>Comparative Genomics of Early-Diverging Mushroom-Forming Fungi Provides Insights into the Origins of Lignocellulose Decay Capabilities.</title>
        <authorList>
            <person name="Nagy L.G."/>
            <person name="Riley R."/>
            <person name="Tritt A."/>
            <person name="Adam C."/>
            <person name="Daum C."/>
            <person name="Floudas D."/>
            <person name="Sun H."/>
            <person name="Yadav J.S."/>
            <person name="Pangilinan J."/>
            <person name="Larsson K.H."/>
            <person name="Matsuura K."/>
            <person name="Barry K."/>
            <person name="Labutti K."/>
            <person name="Kuo R."/>
            <person name="Ohm R.A."/>
            <person name="Bhattacharya S.S."/>
            <person name="Shirouzu T."/>
            <person name="Yoshinaga Y."/>
            <person name="Martin F.M."/>
            <person name="Grigoriev I.V."/>
            <person name="Hibbett D.S."/>
        </authorList>
    </citation>
    <scope>NUCLEOTIDE SEQUENCE [LARGE SCALE GENOMIC DNA]</scope>
    <source>
        <strain evidence="13 14">HHB12733</strain>
    </source>
</reference>
<dbReference type="GO" id="GO:0040029">
    <property type="term" value="P:epigenetic regulation of gene expression"/>
    <property type="evidence" value="ECO:0007669"/>
    <property type="project" value="TreeGrafter"/>
</dbReference>
<feature type="domain" description="Histone deacetylase" evidence="11">
    <location>
        <begin position="9"/>
        <end position="310"/>
    </location>
</feature>
<feature type="domain" description="Arb2-like" evidence="12">
    <location>
        <begin position="370"/>
        <end position="618"/>
    </location>
</feature>
<evidence type="ECO:0000256" key="2">
    <source>
        <dbReference type="ARBA" id="ARBA00007738"/>
    </source>
</evidence>
<proteinExistence type="inferred from homology"/>
<evidence type="ECO:0000313" key="14">
    <source>
        <dbReference type="Proteomes" id="UP000076842"/>
    </source>
</evidence>
<dbReference type="InterPro" id="IPR019154">
    <property type="entry name" value="Arb2-like_domain"/>
</dbReference>
<evidence type="ECO:0000259" key="11">
    <source>
        <dbReference type="Pfam" id="PF00850"/>
    </source>
</evidence>
<dbReference type="OrthoDB" id="424012at2759"/>
<dbReference type="InterPro" id="IPR037138">
    <property type="entry name" value="His_deacetylse_dom_sf"/>
</dbReference>
<dbReference type="AlphaFoldDB" id="A0A165D7R7"/>
<dbReference type="SUPFAM" id="SSF52768">
    <property type="entry name" value="Arginase/deacetylase"/>
    <property type="match status" value="1"/>
</dbReference>
<gene>
    <name evidence="13" type="ORF">CALCODRAFT_520820</name>
</gene>
<evidence type="ECO:0000256" key="8">
    <source>
        <dbReference type="ARBA" id="ARBA00023163"/>
    </source>
</evidence>
<dbReference type="EMBL" id="KV424072">
    <property type="protein sequence ID" value="KZT52255.1"/>
    <property type="molecule type" value="Genomic_DNA"/>
</dbReference>
<keyword evidence="6" id="KW-0156">Chromatin regulator</keyword>
<dbReference type="InParanoid" id="A0A165D7R7"/>
<accession>A0A165D7R7</accession>
<keyword evidence="5" id="KW-0378">Hydrolase</keyword>
<comment type="similarity">
    <text evidence="2">Belongs to the histone deacetylase family. HD type 2 subfamily.</text>
</comment>
<keyword evidence="7" id="KW-0805">Transcription regulation</keyword>
<dbReference type="STRING" id="1353952.A0A165D7R7"/>
<dbReference type="InterPro" id="IPR023801">
    <property type="entry name" value="His_deacetylse_dom"/>
</dbReference>
<feature type="compositionally biased region" description="Polar residues" evidence="10">
    <location>
        <begin position="640"/>
        <end position="649"/>
    </location>
</feature>
<feature type="region of interest" description="Disordered" evidence="10">
    <location>
        <begin position="627"/>
        <end position="649"/>
    </location>
</feature>
<keyword evidence="8" id="KW-0804">Transcription</keyword>
<dbReference type="InterPro" id="IPR023696">
    <property type="entry name" value="Ureohydrolase_dom_sf"/>
</dbReference>
<evidence type="ECO:0000256" key="1">
    <source>
        <dbReference type="ARBA" id="ARBA00004123"/>
    </source>
</evidence>
<dbReference type="InterPro" id="IPR000286">
    <property type="entry name" value="HDACs"/>
</dbReference>
<dbReference type="Proteomes" id="UP000076842">
    <property type="component" value="Unassembled WGS sequence"/>
</dbReference>
<dbReference type="Pfam" id="PF00850">
    <property type="entry name" value="Hist_deacetyl"/>
    <property type="match status" value="1"/>
</dbReference>
<organism evidence="13 14">
    <name type="scientific">Calocera cornea HHB12733</name>
    <dbReference type="NCBI Taxonomy" id="1353952"/>
    <lineage>
        <taxon>Eukaryota</taxon>
        <taxon>Fungi</taxon>
        <taxon>Dikarya</taxon>
        <taxon>Basidiomycota</taxon>
        <taxon>Agaricomycotina</taxon>
        <taxon>Dacrymycetes</taxon>
        <taxon>Dacrymycetales</taxon>
        <taxon>Dacrymycetaceae</taxon>
        <taxon>Calocera</taxon>
    </lineage>
</organism>
<dbReference type="Pfam" id="PF09757">
    <property type="entry name" value="Arb2-like"/>
    <property type="match status" value="1"/>
</dbReference>
<dbReference type="PANTHER" id="PTHR10625">
    <property type="entry name" value="HISTONE DEACETYLASE HDAC1-RELATED"/>
    <property type="match status" value="1"/>
</dbReference>
<dbReference type="PANTHER" id="PTHR10625:SF5">
    <property type="entry name" value="HISTONE DEACETYLASE"/>
    <property type="match status" value="1"/>
</dbReference>
<dbReference type="PRINTS" id="PR01270">
    <property type="entry name" value="HDASUPER"/>
</dbReference>
<evidence type="ECO:0000313" key="13">
    <source>
        <dbReference type="EMBL" id="KZT52255.1"/>
    </source>
</evidence>
<evidence type="ECO:0000256" key="5">
    <source>
        <dbReference type="ARBA" id="ARBA00022801"/>
    </source>
</evidence>
<protein>
    <recommendedName>
        <fullName evidence="3">histone deacetylase</fullName>
        <ecNumber evidence="3">3.5.1.98</ecNumber>
    </recommendedName>
</protein>
<evidence type="ECO:0000256" key="3">
    <source>
        <dbReference type="ARBA" id="ARBA00012111"/>
    </source>
</evidence>
<evidence type="ECO:0000256" key="9">
    <source>
        <dbReference type="ARBA" id="ARBA00023242"/>
    </source>
</evidence>
<comment type="subcellular location">
    <subcellularLocation>
        <location evidence="1">Nucleus</location>
    </subcellularLocation>
</comment>
<keyword evidence="4" id="KW-0678">Repressor</keyword>
<keyword evidence="9" id="KW-0539">Nucleus</keyword>
<evidence type="ECO:0000256" key="7">
    <source>
        <dbReference type="ARBA" id="ARBA00023015"/>
    </source>
</evidence>
<evidence type="ECO:0000259" key="12">
    <source>
        <dbReference type="Pfam" id="PF09757"/>
    </source>
</evidence>
<name>A0A165D7R7_9BASI</name>
<dbReference type="EC" id="3.5.1.98" evidence="3"/>
<keyword evidence="14" id="KW-1185">Reference proteome</keyword>
<dbReference type="Gene3D" id="3.40.800.20">
    <property type="entry name" value="Histone deacetylase domain"/>
    <property type="match status" value="1"/>
</dbReference>
<evidence type="ECO:0000256" key="6">
    <source>
        <dbReference type="ARBA" id="ARBA00022853"/>
    </source>
</evidence>
<sequence>MDEDEDDRHPERPKRISVVYEALFRDGVVSRMRRLPIREATRSEILLVHPPSLLTKMDQMEAMLMGEDAHAALLGTRGYYESLSLYVHPSTSLCARLSCGGVIEATVAVATGVVRNSFAIVRPPGHHAEPDEHMGFCFYNNVAVATRVVQERTDIQKIMILDWDVHHGNGTQAAFYDDPNVLYISLHRYEGGNFYPGGTGGGMDKVGTGEGMGRNVNIPWPTGGMGDGDYIHAFQKLVLPIAYEFGPELVIISAGFDAAEGDQLGGCHVSPACYAHMTHMLSVLAGGKLVVALEGGYNLHALSQSALAVGETLIGDVPPELPPLVAGDAGTETVWQVAHYQSQFWRCINPKACEPNPEVDNVFSVPQLLKAHRAMELSQQYELFAIPFSDPDLQGRFKDQVLATPSLYDDDAKTVVLFVHDFGNLRVELESGLTTNIKMESSYLVDASRRVVDWTNTNGYALLDVDILTNHVVEDYNELEPMSGVDGTRKVLRKLMLYLWDNYVDLAPADKIILIGHGTGCQAMIDLLHSRALYLDARITAVIQVNGMNTLPLSPKDDDDLRKWYYKNSVVVLPARHPLSLDPALALRRHGRIIPCNETRATKLLEWTVEHVLKAIVDPKVNTNTPPAIQSSIPAGHASVNGSTDVEMV</sequence>
<dbReference type="GO" id="GO:0141221">
    <property type="term" value="F:histone deacetylase activity, hydrolytic mechanism"/>
    <property type="evidence" value="ECO:0007669"/>
    <property type="project" value="UniProtKB-EC"/>
</dbReference>